<comment type="caution">
    <text evidence="1">The sequence shown here is derived from an EMBL/GenBank/DDBJ whole genome shotgun (WGS) entry which is preliminary data.</text>
</comment>
<gene>
    <name evidence="1" type="ORF">BWD09_04390</name>
</gene>
<protein>
    <recommendedName>
        <fullName evidence="3">AraC-type arabinose-binding/dimerisation domain-containing protein</fullName>
    </recommendedName>
</protein>
<dbReference type="GeneID" id="94580302"/>
<proteinExistence type="predicted"/>
<organism evidence="1 2">
    <name type="scientific">Neisseria dentiae</name>
    <dbReference type="NCBI Taxonomy" id="194197"/>
    <lineage>
        <taxon>Bacteria</taxon>
        <taxon>Pseudomonadati</taxon>
        <taxon>Pseudomonadota</taxon>
        <taxon>Betaproteobacteria</taxon>
        <taxon>Neisseriales</taxon>
        <taxon>Neisseriaceae</taxon>
        <taxon>Neisseria</taxon>
    </lineage>
</organism>
<dbReference type="EMBL" id="MTBO01000007">
    <property type="protein sequence ID" value="OSI17831.1"/>
    <property type="molecule type" value="Genomic_DNA"/>
</dbReference>
<dbReference type="SUPFAM" id="SSF51182">
    <property type="entry name" value="RmlC-like cupins"/>
    <property type="match status" value="1"/>
</dbReference>
<dbReference type="Proteomes" id="UP000193118">
    <property type="component" value="Unassembled WGS sequence"/>
</dbReference>
<dbReference type="InterPro" id="IPR011051">
    <property type="entry name" value="RmlC_Cupin_sf"/>
</dbReference>
<keyword evidence="2" id="KW-1185">Reference proteome</keyword>
<sequence length="112" mass="12590">MKQYTLDPQALIGGVIAEDNDQQLVQLSLQRDNEIPVYETDAIVLLIVLNGSAQITTEKETIDTRGLQVVRLEPHEAHSIRALENHTNILVVKQLTHELVFSKKLRFGSCCL</sequence>
<dbReference type="Gene3D" id="2.60.120.10">
    <property type="entry name" value="Jelly Rolls"/>
    <property type="match status" value="1"/>
</dbReference>
<evidence type="ECO:0000313" key="1">
    <source>
        <dbReference type="EMBL" id="OSI17831.1"/>
    </source>
</evidence>
<name>A0A1X3DDQ0_9NEIS</name>
<accession>A0A1X3DDQ0</accession>
<evidence type="ECO:0000313" key="2">
    <source>
        <dbReference type="Proteomes" id="UP000193118"/>
    </source>
</evidence>
<reference evidence="2" key="1">
    <citation type="submission" date="2017-01" db="EMBL/GenBank/DDBJ databases">
        <authorList>
            <person name="Wolfgang W.J."/>
            <person name="Cole J."/>
            <person name="Wroblewski D."/>
            <person name="Mcginnis J."/>
            <person name="Musser K.A."/>
        </authorList>
    </citation>
    <scope>NUCLEOTIDE SEQUENCE [LARGE SCALE GENOMIC DNA]</scope>
    <source>
        <strain evidence="2">DSM 19151</strain>
    </source>
</reference>
<dbReference type="AlphaFoldDB" id="A0A1X3DDQ0"/>
<dbReference type="RefSeq" id="WP_085365503.1">
    <property type="nucleotide sequence ID" value="NZ_CAUJPZ010000010.1"/>
</dbReference>
<evidence type="ECO:0008006" key="3">
    <source>
        <dbReference type="Google" id="ProtNLM"/>
    </source>
</evidence>
<dbReference type="InterPro" id="IPR014710">
    <property type="entry name" value="RmlC-like_jellyroll"/>
</dbReference>
<dbReference type="STRING" id="194197.BWD09_04390"/>
<dbReference type="OrthoDB" id="7067564at2"/>